<keyword evidence="3 6" id="KW-0812">Transmembrane</keyword>
<sequence length="73" mass="8203">MNVPFTERRLYRSSTDSYLGGVLGGIAQTYGWDSSLVRLLFLACFLVPGPQPFLPVLYIIAWMVVPTDESQTF</sequence>
<dbReference type="PANTHER" id="PTHR33885:SF3">
    <property type="entry name" value="PHAGE SHOCK PROTEIN C"/>
    <property type="match status" value="1"/>
</dbReference>
<evidence type="ECO:0000256" key="3">
    <source>
        <dbReference type="ARBA" id="ARBA00022692"/>
    </source>
</evidence>
<dbReference type="GO" id="GO:0005886">
    <property type="term" value="C:plasma membrane"/>
    <property type="evidence" value="ECO:0007669"/>
    <property type="project" value="UniProtKB-SubCell"/>
</dbReference>
<dbReference type="Pfam" id="PF04024">
    <property type="entry name" value="PspC"/>
    <property type="match status" value="1"/>
</dbReference>
<keyword evidence="2" id="KW-1003">Cell membrane</keyword>
<dbReference type="Proteomes" id="UP000320791">
    <property type="component" value="Unassembled WGS sequence"/>
</dbReference>
<evidence type="ECO:0000256" key="4">
    <source>
        <dbReference type="ARBA" id="ARBA00022989"/>
    </source>
</evidence>
<reference evidence="8 9" key="1">
    <citation type="submission" date="2019-08" db="EMBL/GenBank/DDBJ databases">
        <authorList>
            <person name="Lei W."/>
        </authorList>
    </citation>
    <scope>NUCLEOTIDE SEQUENCE [LARGE SCALE GENOMIC DNA]</scope>
    <source>
        <strain evidence="8 9">CCUG 58627</strain>
    </source>
</reference>
<protein>
    <submittedName>
        <fullName evidence="8">PspC domain-containing protein</fullName>
    </submittedName>
</protein>
<proteinExistence type="predicted"/>
<dbReference type="RefSeq" id="WP_146323275.1">
    <property type="nucleotide sequence ID" value="NZ_BAABLR010000075.1"/>
</dbReference>
<dbReference type="AlphaFoldDB" id="A0A5C5USP7"/>
<evidence type="ECO:0000313" key="9">
    <source>
        <dbReference type="Proteomes" id="UP000320791"/>
    </source>
</evidence>
<dbReference type="InterPro" id="IPR052027">
    <property type="entry name" value="PspC"/>
</dbReference>
<evidence type="ECO:0000256" key="5">
    <source>
        <dbReference type="ARBA" id="ARBA00023136"/>
    </source>
</evidence>
<feature type="transmembrane region" description="Helical" evidence="6">
    <location>
        <begin position="39"/>
        <end position="65"/>
    </location>
</feature>
<keyword evidence="5 6" id="KW-0472">Membrane</keyword>
<comment type="subcellular location">
    <subcellularLocation>
        <location evidence="1">Cell membrane</location>
        <topology evidence="1">Single-pass membrane protein</topology>
    </subcellularLocation>
</comment>
<dbReference type="OrthoDB" id="7359894at2"/>
<dbReference type="PANTHER" id="PTHR33885">
    <property type="entry name" value="PHAGE SHOCK PROTEIN C"/>
    <property type="match status" value="1"/>
</dbReference>
<evidence type="ECO:0000259" key="7">
    <source>
        <dbReference type="Pfam" id="PF04024"/>
    </source>
</evidence>
<evidence type="ECO:0000256" key="6">
    <source>
        <dbReference type="SAM" id="Phobius"/>
    </source>
</evidence>
<gene>
    <name evidence="8" type="ORF">FRX94_01105</name>
</gene>
<comment type="caution">
    <text evidence="8">The sequence shown here is derived from an EMBL/GenBank/DDBJ whole genome shotgun (WGS) entry which is preliminary data.</text>
</comment>
<keyword evidence="4 6" id="KW-1133">Transmembrane helix</keyword>
<evidence type="ECO:0000256" key="2">
    <source>
        <dbReference type="ARBA" id="ARBA00022475"/>
    </source>
</evidence>
<dbReference type="InterPro" id="IPR007168">
    <property type="entry name" value="Phageshock_PspC_N"/>
</dbReference>
<feature type="domain" description="Phage shock protein PspC N-terminal" evidence="7">
    <location>
        <begin position="8"/>
        <end position="67"/>
    </location>
</feature>
<evidence type="ECO:0000313" key="8">
    <source>
        <dbReference type="EMBL" id="TWT28819.1"/>
    </source>
</evidence>
<evidence type="ECO:0000256" key="1">
    <source>
        <dbReference type="ARBA" id="ARBA00004162"/>
    </source>
</evidence>
<organism evidence="8 9">
    <name type="scientific">Corynebacterium canis</name>
    <dbReference type="NCBI Taxonomy" id="679663"/>
    <lineage>
        <taxon>Bacteria</taxon>
        <taxon>Bacillati</taxon>
        <taxon>Actinomycetota</taxon>
        <taxon>Actinomycetes</taxon>
        <taxon>Mycobacteriales</taxon>
        <taxon>Corynebacteriaceae</taxon>
        <taxon>Corynebacterium</taxon>
    </lineage>
</organism>
<keyword evidence="9" id="KW-1185">Reference proteome</keyword>
<accession>A0A5C5USP7</accession>
<dbReference type="EMBL" id="VOHM01000002">
    <property type="protein sequence ID" value="TWT28819.1"/>
    <property type="molecule type" value="Genomic_DNA"/>
</dbReference>
<name>A0A5C5USP7_9CORY</name>